<dbReference type="Proteomes" id="UP000320772">
    <property type="component" value="Unassembled WGS sequence"/>
</dbReference>
<reference evidence="1 2" key="1">
    <citation type="submission" date="2019-06" db="EMBL/GenBank/DDBJ databases">
        <title>Whole genome shotgun sequence of Gluconobacter roseus NBRC 3990.</title>
        <authorList>
            <person name="Hosoyama A."/>
            <person name="Uohara A."/>
            <person name="Ohji S."/>
            <person name="Ichikawa N."/>
        </authorList>
    </citation>
    <scope>NUCLEOTIDE SEQUENCE [LARGE SCALE GENOMIC DNA]</scope>
    <source>
        <strain evidence="1 2">NBRC 3990</strain>
    </source>
</reference>
<dbReference type="SUPFAM" id="SSF54427">
    <property type="entry name" value="NTF2-like"/>
    <property type="match status" value="1"/>
</dbReference>
<sequence>MTMNPAEYPVLNDQGVLNEVTAMSDRYEKALGENALLELDALFYNGAETVRYGVGENLYGFDEIQAFRRNRTGGSPPREVLRRVVTAIGKDVATVDLEFQRIGSDRIGRQSQTWFRSPEGWKIIAAHVSLMGTIS</sequence>
<gene>
    <name evidence="1" type="ORF">GRO01_08810</name>
</gene>
<dbReference type="InterPro" id="IPR024507">
    <property type="entry name" value="AtzH-like"/>
</dbReference>
<protein>
    <recommendedName>
        <fullName evidence="3">DUF4440 domain-containing protein</fullName>
    </recommendedName>
</protein>
<dbReference type="AlphaFoldDB" id="A0A4Y3M3V3"/>
<dbReference type="Pfam" id="PF11533">
    <property type="entry name" value="AtzH-like"/>
    <property type="match status" value="1"/>
</dbReference>
<evidence type="ECO:0000313" key="1">
    <source>
        <dbReference type="EMBL" id="GEB03305.1"/>
    </source>
</evidence>
<keyword evidence="2" id="KW-1185">Reference proteome</keyword>
<name>A0A4Y3M3V3_9PROT</name>
<proteinExistence type="predicted"/>
<accession>A0A4Y3M3V3</accession>
<dbReference type="Gene3D" id="3.10.450.50">
    <property type="match status" value="1"/>
</dbReference>
<comment type="caution">
    <text evidence="1">The sequence shown here is derived from an EMBL/GenBank/DDBJ whole genome shotgun (WGS) entry which is preliminary data.</text>
</comment>
<dbReference type="InterPro" id="IPR032710">
    <property type="entry name" value="NTF2-like_dom_sf"/>
</dbReference>
<evidence type="ECO:0008006" key="3">
    <source>
        <dbReference type="Google" id="ProtNLM"/>
    </source>
</evidence>
<dbReference type="NCBIfam" id="NF033625">
    <property type="entry name" value="HpxZ"/>
    <property type="match status" value="1"/>
</dbReference>
<evidence type="ECO:0000313" key="2">
    <source>
        <dbReference type="Proteomes" id="UP000320772"/>
    </source>
</evidence>
<organism evidence="1 2">
    <name type="scientific">Gluconobacter roseus NBRC 3990</name>
    <dbReference type="NCBI Taxonomy" id="1307950"/>
    <lineage>
        <taxon>Bacteria</taxon>
        <taxon>Pseudomonadati</taxon>
        <taxon>Pseudomonadota</taxon>
        <taxon>Alphaproteobacteria</taxon>
        <taxon>Acetobacterales</taxon>
        <taxon>Acetobacteraceae</taxon>
        <taxon>Gluconobacter</taxon>
    </lineage>
</organism>
<dbReference type="EMBL" id="BJLY01000002">
    <property type="protein sequence ID" value="GEB03305.1"/>
    <property type="molecule type" value="Genomic_DNA"/>
</dbReference>
<dbReference type="STRING" id="586239.AD943_06050"/>